<evidence type="ECO:0000256" key="4">
    <source>
        <dbReference type="ARBA" id="ARBA00022741"/>
    </source>
</evidence>
<evidence type="ECO:0000256" key="3">
    <source>
        <dbReference type="ARBA" id="ARBA00022692"/>
    </source>
</evidence>
<evidence type="ECO:0000256" key="7">
    <source>
        <dbReference type="ARBA" id="ARBA00023136"/>
    </source>
</evidence>
<dbReference type="GO" id="GO:0005886">
    <property type="term" value="C:plasma membrane"/>
    <property type="evidence" value="ECO:0007669"/>
    <property type="project" value="UniProtKB-SubCell"/>
</dbReference>
<feature type="region of interest" description="Disordered" evidence="8">
    <location>
        <begin position="1"/>
        <end position="28"/>
    </location>
</feature>
<evidence type="ECO:0000256" key="9">
    <source>
        <dbReference type="SAM" id="Phobius"/>
    </source>
</evidence>
<dbReference type="Proteomes" id="UP000263377">
    <property type="component" value="Unassembled WGS sequence"/>
</dbReference>
<organism evidence="11 12">
    <name type="scientific">Kitasatospora xanthocidica</name>
    <dbReference type="NCBI Taxonomy" id="83382"/>
    <lineage>
        <taxon>Bacteria</taxon>
        <taxon>Bacillati</taxon>
        <taxon>Actinomycetota</taxon>
        <taxon>Actinomycetes</taxon>
        <taxon>Kitasatosporales</taxon>
        <taxon>Streptomycetaceae</taxon>
        <taxon>Kitasatospora</taxon>
    </lineage>
</organism>
<evidence type="ECO:0000259" key="10">
    <source>
        <dbReference type="Pfam" id="PF18967"/>
    </source>
</evidence>
<keyword evidence="4" id="KW-0547">Nucleotide-binding</keyword>
<evidence type="ECO:0000256" key="8">
    <source>
        <dbReference type="SAM" id="MobiDB-lite"/>
    </source>
</evidence>
<comment type="subcellular location">
    <subcellularLocation>
        <location evidence="1">Cell membrane</location>
    </subcellularLocation>
</comment>
<evidence type="ECO:0000313" key="11">
    <source>
        <dbReference type="EMBL" id="RGD55390.1"/>
    </source>
</evidence>
<protein>
    <recommendedName>
        <fullName evidence="10">Pycsar effector protein domain-containing protein</fullName>
    </recommendedName>
</protein>
<name>A0A372ZIW3_9ACTN</name>
<dbReference type="GO" id="GO:0051607">
    <property type="term" value="P:defense response to virus"/>
    <property type="evidence" value="ECO:0007669"/>
    <property type="project" value="UniProtKB-KW"/>
</dbReference>
<dbReference type="InterPro" id="IPR043760">
    <property type="entry name" value="PycTM_dom"/>
</dbReference>
<dbReference type="GO" id="GO:0000166">
    <property type="term" value="F:nucleotide binding"/>
    <property type="evidence" value="ECO:0007669"/>
    <property type="project" value="UniProtKB-KW"/>
</dbReference>
<dbReference type="AlphaFoldDB" id="A0A372ZIW3"/>
<keyword evidence="2" id="KW-1003">Cell membrane</keyword>
<comment type="caution">
    <text evidence="11">The sequence shown here is derived from an EMBL/GenBank/DDBJ whole genome shotgun (WGS) entry which is preliminary data.</text>
</comment>
<accession>A0A372ZIW3</accession>
<feature type="transmembrane region" description="Helical" evidence="9">
    <location>
        <begin position="73"/>
        <end position="98"/>
    </location>
</feature>
<evidence type="ECO:0000256" key="2">
    <source>
        <dbReference type="ARBA" id="ARBA00022475"/>
    </source>
</evidence>
<evidence type="ECO:0000256" key="1">
    <source>
        <dbReference type="ARBA" id="ARBA00004236"/>
    </source>
</evidence>
<dbReference type="EMBL" id="QVIG01000004">
    <property type="protein sequence ID" value="RGD55390.1"/>
    <property type="molecule type" value="Genomic_DNA"/>
</dbReference>
<evidence type="ECO:0000313" key="12">
    <source>
        <dbReference type="Proteomes" id="UP000263377"/>
    </source>
</evidence>
<keyword evidence="5 9" id="KW-1133">Transmembrane helix</keyword>
<keyword evidence="12" id="KW-1185">Reference proteome</keyword>
<evidence type="ECO:0000256" key="6">
    <source>
        <dbReference type="ARBA" id="ARBA00023118"/>
    </source>
</evidence>
<feature type="domain" description="Pycsar effector protein" evidence="10">
    <location>
        <begin position="35"/>
        <end position="169"/>
    </location>
</feature>
<keyword evidence="7 9" id="KW-0472">Membrane</keyword>
<sequence length="172" mass="17494">MTASTRQATVPEPTGEPEPAPAPTASEAQWAAARTDVTTEISRTDGKAGALLAGLSLPLAVLTATVQGRELNAVATVLVAGGGGALVVALVLVLLAVLPKLGDGQAAPGSFLYWAECSGPELVADLTTDRRAEKIGTLSRLALRKHRLLRYAIQVTIGALLLLAGALVAGLV</sequence>
<keyword evidence="3 9" id="KW-0812">Transmembrane</keyword>
<evidence type="ECO:0000256" key="5">
    <source>
        <dbReference type="ARBA" id="ARBA00022989"/>
    </source>
</evidence>
<keyword evidence="6" id="KW-0051">Antiviral defense</keyword>
<feature type="transmembrane region" description="Helical" evidence="9">
    <location>
        <begin position="48"/>
        <end position="67"/>
    </location>
</feature>
<gene>
    <name evidence="11" type="ORF">DR950_41750</name>
</gene>
<proteinExistence type="predicted"/>
<reference evidence="11 12" key="1">
    <citation type="submission" date="2018-08" db="EMBL/GenBank/DDBJ databases">
        <title>Diversity &amp; Physiological Properties of Lignin-Decomposing Actinobacteria from Soil.</title>
        <authorList>
            <person name="Roh S.G."/>
            <person name="Kim S.B."/>
        </authorList>
    </citation>
    <scope>NUCLEOTIDE SEQUENCE [LARGE SCALE GENOMIC DNA]</scope>
    <source>
        <strain evidence="11 12">MMS17-GH009</strain>
    </source>
</reference>
<feature type="transmembrane region" description="Helical" evidence="9">
    <location>
        <begin position="148"/>
        <end position="171"/>
    </location>
</feature>
<dbReference type="RefSeq" id="WP_117493131.1">
    <property type="nucleotide sequence ID" value="NZ_QVIG01000004.1"/>
</dbReference>
<dbReference type="Pfam" id="PF18967">
    <property type="entry name" value="PycTM"/>
    <property type="match status" value="1"/>
</dbReference>